<accession>A0A7J7J468</accession>
<proteinExistence type="predicted"/>
<reference evidence="1" key="1">
    <citation type="submission" date="2020-06" db="EMBL/GenBank/DDBJ databases">
        <title>Draft genome of Bugula neritina, a colonial animal packing powerful symbionts and potential medicines.</title>
        <authorList>
            <person name="Rayko M."/>
        </authorList>
    </citation>
    <scope>NUCLEOTIDE SEQUENCE [LARGE SCALE GENOMIC DNA]</scope>
    <source>
        <strain evidence="1">Kwan_BN1</strain>
    </source>
</reference>
<comment type="caution">
    <text evidence="1">The sequence shown here is derived from an EMBL/GenBank/DDBJ whole genome shotgun (WGS) entry which is preliminary data.</text>
</comment>
<evidence type="ECO:0000313" key="1">
    <source>
        <dbReference type="EMBL" id="KAF6020895.1"/>
    </source>
</evidence>
<keyword evidence="2" id="KW-1185">Reference proteome</keyword>
<gene>
    <name evidence="1" type="ORF">EB796_020810</name>
</gene>
<evidence type="ECO:0000313" key="2">
    <source>
        <dbReference type="Proteomes" id="UP000593567"/>
    </source>
</evidence>
<dbReference type="Proteomes" id="UP000593567">
    <property type="component" value="Unassembled WGS sequence"/>
</dbReference>
<dbReference type="AlphaFoldDB" id="A0A7J7J468"/>
<protein>
    <submittedName>
        <fullName evidence="1">Uncharacterized protein</fullName>
    </submittedName>
</protein>
<organism evidence="1 2">
    <name type="scientific">Bugula neritina</name>
    <name type="common">Brown bryozoan</name>
    <name type="synonym">Sertularia neritina</name>
    <dbReference type="NCBI Taxonomy" id="10212"/>
    <lineage>
        <taxon>Eukaryota</taxon>
        <taxon>Metazoa</taxon>
        <taxon>Spiralia</taxon>
        <taxon>Lophotrochozoa</taxon>
        <taxon>Bryozoa</taxon>
        <taxon>Gymnolaemata</taxon>
        <taxon>Cheilostomatida</taxon>
        <taxon>Flustrina</taxon>
        <taxon>Buguloidea</taxon>
        <taxon>Bugulidae</taxon>
        <taxon>Bugula</taxon>
    </lineage>
</organism>
<name>A0A7J7J468_BUGNE</name>
<dbReference type="EMBL" id="VXIV02003141">
    <property type="protein sequence ID" value="KAF6020895.1"/>
    <property type="molecule type" value="Genomic_DNA"/>
</dbReference>
<sequence length="87" mass="10156">MTNYNVIYFNGQGRAEIICLTLTQASFQILTYQKYWWKKEEIAVFFDKTITHISVVGICTTRRFSSSCSWQTTSKVSPSEIQHSLHR</sequence>